<organism evidence="1 2">
    <name type="scientific">Bradyrhizobium septentrionale</name>
    <dbReference type="NCBI Taxonomy" id="1404411"/>
    <lineage>
        <taxon>Bacteria</taxon>
        <taxon>Pseudomonadati</taxon>
        <taxon>Pseudomonadota</taxon>
        <taxon>Alphaproteobacteria</taxon>
        <taxon>Hyphomicrobiales</taxon>
        <taxon>Nitrobacteraceae</taxon>
        <taxon>Bradyrhizobium</taxon>
    </lineage>
</organism>
<dbReference type="InterPro" id="IPR029063">
    <property type="entry name" value="SAM-dependent_MTases_sf"/>
</dbReference>
<gene>
    <name evidence="1" type="ORF">WDK88_28505</name>
</gene>
<name>A0ABZ2NR60_9BRAD</name>
<dbReference type="Proteomes" id="UP001432046">
    <property type="component" value="Chromosome"/>
</dbReference>
<reference evidence="1" key="2">
    <citation type="submission" date="2024-03" db="EMBL/GenBank/DDBJ databases">
        <authorList>
            <person name="Bromfield E.S.P."/>
            <person name="Cloutier S."/>
        </authorList>
    </citation>
    <scope>NUCLEOTIDE SEQUENCE</scope>
    <source>
        <strain evidence="1">5S5</strain>
    </source>
</reference>
<protein>
    <recommendedName>
        <fullName evidence="3">Sugar O-methyltransferase</fullName>
    </recommendedName>
</protein>
<keyword evidence="2" id="KW-1185">Reference proteome</keyword>
<sequence length="381" mass="43186">MTDLFQYAMVQDVDSDAEDDTALVRRVACSYRLGAADFGGHGASFWGSFDAKHSEFKVALEQNDHIALRHLLRNPSETELFWGFDDLAKPFVSDRLEHPEKCPCAAESIYNSIVQIAIATAAIRCPYPEQAQTNSQIPIEELLAALDTKFGFRIDFPNPFPFEFGLVTSRGIASYRAVQALYQAWRVKQILLHVNGRTVLEVGAGLGRNAYYAHKFGINFYTIVDIPSTQLAQGYYLGRIMQNNAVSLFGEPDSSVRLRTPSWLSSTPEDFDVVLNVDSLTEMDRHHALAYVKFARDRSRAFLSINHEFNPTTMPSLFEEAEVNPVSRSPYWARPGYVEEMFLSPPPYPEREELRLIKESTSWRITAPLRWAKLRLSGRMA</sequence>
<proteinExistence type="predicted"/>
<reference evidence="1" key="1">
    <citation type="journal article" date="2021" name="Int. J. Syst. Evol. Microbiol.">
        <title>Bradyrhizobium septentrionale sp. nov. (sv. septentrionale) and Bradyrhizobium quebecense sp. nov. (sv. septentrionale) associated with legumes native to Canada possess rearranged symbiosis genes and numerous insertion sequences.</title>
        <authorList>
            <person name="Bromfield E.S.P."/>
            <person name="Cloutier S."/>
        </authorList>
    </citation>
    <scope>NUCLEOTIDE SEQUENCE</scope>
    <source>
        <strain evidence="1">5S5</strain>
    </source>
</reference>
<evidence type="ECO:0000313" key="1">
    <source>
        <dbReference type="EMBL" id="WXC77367.1"/>
    </source>
</evidence>
<dbReference type="Gene3D" id="3.40.50.150">
    <property type="entry name" value="Vaccinia Virus protein VP39"/>
    <property type="match status" value="1"/>
</dbReference>
<dbReference type="RefSeq" id="WP_338833457.1">
    <property type="nucleotide sequence ID" value="NZ_CP147711.1"/>
</dbReference>
<evidence type="ECO:0008006" key="3">
    <source>
        <dbReference type="Google" id="ProtNLM"/>
    </source>
</evidence>
<evidence type="ECO:0000313" key="2">
    <source>
        <dbReference type="Proteomes" id="UP001432046"/>
    </source>
</evidence>
<accession>A0ABZ2NR60</accession>
<dbReference type="SUPFAM" id="SSF53335">
    <property type="entry name" value="S-adenosyl-L-methionine-dependent methyltransferases"/>
    <property type="match status" value="1"/>
</dbReference>
<dbReference type="EMBL" id="CP147711">
    <property type="protein sequence ID" value="WXC77367.1"/>
    <property type="molecule type" value="Genomic_DNA"/>
</dbReference>